<dbReference type="GO" id="GO:0032259">
    <property type="term" value="P:methylation"/>
    <property type="evidence" value="ECO:0007669"/>
    <property type="project" value="UniProtKB-KW"/>
</dbReference>
<reference evidence="6 7" key="1">
    <citation type="submission" date="2019-04" db="EMBL/GenBank/DDBJ databases">
        <title>Friends and foes A comparative genomics study of 23 Aspergillus species from section Flavi.</title>
        <authorList>
            <consortium name="DOE Joint Genome Institute"/>
            <person name="Kjaerbolling I."/>
            <person name="Vesth T."/>
            <person name="Frisvad J.C."/>
            <person name="Nybo J.L."/>
            <person name="Theobald S."/>
            <person name="Kildgaard S."/>
            <person name="Isbrandt T."/>
            <person name="Kuo A."/>
            <person name="Sato A."/>
            <person name="Lyhne E.K."/>
            <person name="Kogle M.E."/>
            <person name="Wiebenga A."/>
            <person name="Kun R.S."/>
            <person name="Lubbers R.J."/>
            <person name="Makela M.R."/>
            <person name="Barry K."/>
            <person name="Chovatia M."/>
            <person name="Clum A."/>
            <person name="Daum C."/>
            <person name="Haridas S."/>
            <person name="He G."/>
            <person name="LaButti K."/>
            <person name="Lipzen A."/>
            <person name="Mondo S."/>
            <person name="Riley R."/>
            <person name="Salamov A."/>
            <person name="Simmons B.A."/>
            <person name="Magnuson J.K."/>
            <person name="Henrissat B."/>
            <person name="Mortensen U.H."/>
            <person name="Larsen T.O."/>
            <person name="Devries R.P."/>
            <person name="Grigoriev I.V."/>
            <person name="Machida M."/>
            <person name="Baker S.E."/>
            <person name="Andersen M.R."/>
        </authorList>
    </citation>
    <scope>NUCLEOTIDE SEQUENCE [LARGE SCALE GENOMIC DNA]</scope>
    <source>
        <strain evidence="6 7">CBS 117625</strain>
    </source>
</reference>
<evidence type="ECO:0000313" key="6">
    <source>
        <dbReference type="EMBL" id="KAE8137351.1"/>
    </source>
</evidence>
<evidence type="ECO:0000259" key="5">
    <source>
        <dbReference type="Pfam" id="PF08100"/>
    </source>
</evidence>
<accession>A0A5N6SU87</accession>
<keyword evidence="3" id="KW-0949">S-adenosyl-L-methionine</keyword>
<feature type="domain" description="O-methyltransferase C-terminal" evidence="4">
    <location>
        <begin position="238"/>
        <end position="393"/>
    </location>
</feature>
<organism evidence="6 7">
    <name type="scientific">Aspergillus pseudotamarii</name>
    <dbReference type="NCBI Taxonomy" id="132259"/>
    <lineage>
        <taxon>Eukaryota</taxon>
        <taxon>Fungi</taxon>
        <taxon>Dikarya</taxon>
        <taxon>Ascomycota</taxon>
        <taxon>Pezizomycotina</taxon>
        <taxon>Eurotiomycetes</taxon>
        <taxon>Eurotiomycetidae</taxon>
        <taxon>Eurotiales</taxon>
        <taxon>Aspergillaceae</taxon>
        <taxon>Aspergillus</taxon>
        <taxon>Aspergillus subgen. Circumdati</taxon>
    </lineage>
</organism>
<keyword evidence="1 6" id="KW-0489">Methyltransferase</keyword>
<dbReference type="Pfam" id="PF08100">
    <property type="entry name" value="Dimerisation"/>
    <property type="match status" value="1"/>
</dbReference>
<dbReference type="Gene3D" id="1.10.10.10">
    <property type="entry name" value="Winged helix-like DNA-binding domain superfamily/Winged helix DNA-binding domain"/>
    <property type="match status" value="1"/>
</dbReference>
<feature type="domain" description="O-methyltransferase dimerisation" evidence="5">
    <location>
        <begin position="73"/>
        <end position="148"/>
    </location>
</feature>
<dbReference type="Gene3D" id="3.40.50.150">
    <property type="entry name" value="Vaccinia Virus protein VP39"/>
    <property type="match status" value="1"/>
</dbReference>
<sequence>MVHDKIENVLQDTVQVLTRAIDTLKANKDEVVQRLHDPDNLPESCLNELSIRANDLAHELRLLLEPRPVLIANYFLGSANCKCLNAAVELAVADILGRDSMTLADLAKACGANEIRLKQIMRVLHNDGIFEFHAASSSYSNNACSLLLQKKHWTKWWYWVDLYGNEFYEMARGIPAACRQGEKRMPSQIAFDTDMSMFSWFAAQGSLHRVHRTLGGGAIAQAPGILQDYPWEEVIDGKTTIIDIGGGGGGLVATLCRAFPDLHGGIFDRPEVIQHAVENFHSPQGIYQDIGHRVARTDLRGGDFFQGVPRYEIYTMKWCLHDWGDEEAVQVLSNIRKAIIPGPRSRLILFEILLREGRSGHLARMADLSVFMAANGRERDKAEWCSLALKSGWSIRKVYNLRRAWPSAMELVPV</sequence>
<evidence type="ECO:0000313" key="7">
    <source>
        <dbReference type="Proteomes" id="UP000325672"/>
    </source>
</evidence>
<dbReference type="Proteomes" id="UP000325672">
    <property type="component" value="Unassembled WGS sequence"/>
</dbReference>
<dbReference type="InterPro" id="IPR016461">
    <property type="entry name" value="COMT-like"/>
</dbReference>
<dbReference type="RefSeq" id="XP_031913414.1">
    <property type="nucleotide sequence ID" value="XM_032062173.1"/>
</dbReference>
<evidence type="ECO:0000256" key="3">
    <source>
        <dbReference type="ARBA" id="ARBA00022691"/>
    </source>
</evidence>
<dbReference type="PANTHER" id="PTHR43712">
    <property type="entry name" value="PUTATIVE (AFU_ORTHOLOGUE AFUA_4G14580)-RELATED"/>
    <property type="match status" value="1"/>
</dbReference>
<dbReference type="InterPro" id="IPR036390">
    <property type="entry name" value="WH_DNA-bd_sf"/>
</dbReference>
<dbReference type="Pfam" id="PF00891">
    <property type="entry name" value="Methyltransf_2"/>
    <property type="match status" value="1"/>
</dbReference>
<protein>
    <submittedName>
        <fullName evidence="6">O-methyltransferase-domain-containing protein</fullName>
    </submittedName>
</protein>
<evidence type="ECO:0000256" key="2">
    <source>
        <dbReference type="ARBA" id="ARBA00022679"/>
    </source>
</evidence>
<dbReference type="GeneID" id="43646383"/>
<dbReference type="AlphaFoldDB" id="A0A5N6SU87"/>
<dbReference type="GO" id="GO:0008171">
    <property type="term" value="F:O-methyltransferase activity"/>
    <property type="evidence" value="ECO:0007669"/>
    <property type="project" value="InterPro"/>
</dbReference>
<evidence type="ECO:0000256" key="1">
    <source>
        <dbReference type="ARBA" id="ARBA00022603"/>
    </source>
</evidence>
<proteinExistence type="predicted"/>
<dbReference type="InterPro" id="IPR029063">
    <property type="entry name" value="SAM-dependent_MTases_sf"/>
</dbReference>
<dbReference type="EMBL" id="ML743578">
    <property type="protein sequence ID" value="KAE8137351.1"/>
    <property type="molecule type" value="Genomic_DNA"/>
</dbReference>
<dbReference type="OrthoDB" id="1606438at2759"/>
<dbReference type="GO" id="GO:0044550">
    <property type="term" value="P:secondary metabolite biosynthetic process"/>
    <property type="evidence" value="ECO:0007669"/>
    <property type="project" value="UniProtKB-ARBA"/>
</dbReference>
<dbReference type="PANTHER" id="PTHR43712:SF2">
    <property type="entry name" value="O-METHYLTRANSFERASE CICE"/>
    <property type="match status" value="1"/>
</dbReference>
<gene>
    <name evidence="6" type="ORF">BDV38DRAFT_293109</name>
</gene>
<dbReference type="GO" id="GO:0046983">
    <property type="term" value="F:protein dimerization activity"/>
    <property type="evidence" value="ECO:0007669"/>
    <property type="project" value="InterPro"/>
</dbReference>
<keyword evidence="7" id="KW-1185">Reference proteome</keyword>
<dbReference type="SUPFAM" id="SSF46785">
    <property type="entry name" value="Winged helix' DNA-binding domain"/>
    <property type="match status" value="1"/>
</dbReference>
<dbReference type="SUPFAM" id="SSF53335">
    <property type="entry name" value="S-adenosyl-L-methionine-dependent methyltransferases"/>
    <property type="match status" value="1"/>
</dbReference>
<dbReference type="InterPro" id="IPR036388">
    <property type="entry name" value="WH-like_DNA-bd_sf"/>
</dbReference>
<dbReference type="PROSITE" id="PS51683">
    <property type="entry name" value="SAM_OMT_II"/>
    <property type="match status" value="1"/>
</dbReference>
<dbReference type="InterPro" id="IPR012967">
    <property type="entry name" value="COMT_dimerisation"/>
</dbReference>
<name>A0A5N6SU87_ASPPS</name>
<dbReference type="InterPro" id="IPR001077">
    <property type="entry name" value="COMT_C"/>
</dbReference>
<evidence type="ECO:0000259" key="4">
    <source>
        <dbReference type="Pfam" id="PF00891"/>
    </source>
</evidence>
<keyword evidence="2 6" id="KW-0808">Transferase</keyword>